<evidence type="ECO:0000259" key="2">
    <source>
        <dbReference type="Pfam" id="PF01609"/>
    </source>
</evidence>
<dbReference type="EMBL" id="CP149783">
    <property type="protein sequence ID" value="WYF46268.1"/>
    <property type="molecule type" value="Genomic_DNA"/>
</dbReference>
<evidence type="ECO:0000313" key="6">
    <source>
        <dbReference type="EMBL" id="WYF46268.1"/>
    </source>
</evidence>
<dbReference type="GO" id="GO:0006313">
    <property type="term" value="P:DNA transposition"/>
    <property type="evidence" value="ECO:0007669"/>
    <property type="project" value="InterPro"/>
</dbReference>
<organism evidence="6">
    <name type="scientific">Deinococcus sp. VB142</name>
    <dbReference type="NCBI Taxonomy" id="3112952"/>
    <lineage>
        <taxon>Bacteria</taxon>
        <taxon>Thermotogati</taxon>
        <taxon>Deinococcota</taxon>
        <taxon>Deinococci</taxon>
        <taxon>Deinococcales</taxon>
        <taxon>Deinococcaceae</taxon>
        <taxon>Deinococcus</taxon>
    </lineage>
</organism>
<dbReference type="InterPro" id="IPR002559">
    <property type="entry name" value="Transposase_11"/>
</dbReference>
<evidence type="ECO:0000313" key="3">
    <source>
        <dbReference type="EMBL" id="WYF43759.1"/>
    </source>
</evidence>
<feature type="domain" description="Transposase IS4-like" evidence="2">
    <location>
        <begin position="45"/>
        <end position="190"/>
    </location>
</feature>
<feature type="region of interest" description="Disordered" evidence="1">
    <location>
        <begin position="243"/>
        <end position="268"/>
    </location>
</feature>
<dbReference type="AlphaFoldDB" id="A0AAU6Q7Y6"/>
<dbReference type="InterPro" id="IPR012337">
    <property type="entry name" value="RNaseH-like_sf"/>
</dbReference>
<dbReference type="SUPFAM" id="SSF53098">
    <property type="entry name" value="Ribonuclease H-like"/>
    <property type="match status" value="1"/>
</dbReference>
<evidence type="ECO:0000313" key="7">
    <source>
        <dbReference type="EMBL" id="WYF46560.1"/>
    </source>
</evidence>
<protein>
    <submittedName>
        <fullName evidence="6">Transposase</fullName>
    </submittedName>
</protein>
<dbReference type="GO" id="GO:0004803">
    <property type="term" value="F:transposase activity"/>
    <property type="evidence" value="ECO:0007669"/>
    <property type="project" value="InterPro"/>
</dbReference>
<name>A0AAU6Q7Y6_9DEIO</name>
<dbReference type="EMBL" id="CP149783">
    <property type="protein sequence ID" value="WYF46260.1"/>
    <property type="molecule type" value="Genomic_DNA"/>
</dbReference>
<proteinExistence type="predicted"/>
<dbReference type="Pfam" id="PF01609">
    <property type="entry name" value="DDE_Tnp_1"/>
    <property type="match status" value="1"/>
</dbReference>
<accession>A0AAU6Q7Y6</accession>
<dbReference type="EMBL" id="CP149782">
    <property type="protein sequence ID" value="WYF43759.1"/>
    <property type="molecule type" value="Genomic_DNA"/>
</dbReference>
<dbReference type="EMBL" id="CP149783">
    <property type="protein sequence ID" value="WYF46106.1"/>
    <property type="molecule type" value="Genomic_DNA"/>
</dbReference>
<evidence type="ECO:0000313" key="5">
    <source>
        <dbReference type="EMBL" id="WYF46260.1"/>
    </source>
</evidence>
<dbReference type="EMBL" id="CP149783">
    <property type="protein sequence ID" value="WYF46560.1"/>
    <property type="molecule type" value="Genomic_DNA"/>
</dbReference>
<reference evidence="6" key="1">
    <citation type="submission" date="2024-03" db="EMBL/GenBank/DDBJ databases">
        <title>Deinococcus weizhi sp. nov., isolated from human skin.</title>
        <authorList>
            <person name="Wei Z."/>
            <person name="Tian F."/>
            <person name="Yang C."/>
            <person name="Xin L.T."/>
            <person name="Wen Z.J."/>
            <person name="Lan K.C."/>
            <person name="Yu L."/>
            <person name="Zhe W."/>
            <person name="Dan F.D."/>
            <person name="Jun W."/>
            <person name="Rui Z."/>
            <person name="Yong X.J."/>
            <person name="Ting Y."/>
            <person name="Wei X."/>
            <person name="Xu Z.G."/>
            <person name="Xin Z."/>
            <person name="Dong F.G."/>
            <person name="Ni X.M."/>
            <person name="Zheng M.G."/>
            <person name="Chun Y."/>
            <person name="Qian W.X."/>
        </authorList>
    </citation>
    <scope>NUCLEOTIDE SEQUENCE</scope>
    <source>
        <strain evidence="6">VB142</strain>
    </source>
</reference>
<dbReference type="RefSeq" id="WP_339094709.1">
    <property type="nucleotide sequence ID" value="NZ_CP149782.1"/>
</dbReference>
<evidence type="ECO:0000313" key="4">
    <source>
        <dbReference type="EMBL" id="WYF46106.1"/>
    </source>
</evidence>
<gene>
    <name evidence="3" type="ORF">WDJ50_10065</name>
    <name evidence="5" type="ORF">WDJ50_14380</name>
    <name evidence="6" type="ORF">WDJ50_14440</name>
    <name evidence="7" type="ORF">WDJ50_16055</name>
    <name evidence="4" type="ORF">WDJ50_16940</name>
</gene>
<evidence type="ECO:0000256" key="1">
    <source>
        <dbReference type="SAM" id="MobiDB-lite"/>
    </source>
</evidence>
<sequence>MTYRGRAIPIAWKLLKHNSSAVGVKEIHPVLSSAYAFLCHLPEVEQVYFRADRGFMDRQLMVSVTGYGWKWAIRGKGQVYVYDAQGVALGQIRQHLSQHGEPVFLNDVYITQQHYGPVHLAIWHPPGARDPWFIVSNYPCSKDIFDEYAQRFQIEEGFLDLKSAGFDLESTHLRDTTALSGLIFLLALCSIFLFSEGASLVEEGERQTVDPHHHRRLSYFQLGRRAILSRLARRKPLLVKLRIPSTPDPEPLKTSRGPPASSAPRILS</sequence>
<dbReference type="GO" id="GO:0003677">
    <property type="term" value="F:DNA binding"/>
    <property type="evidence" value="ECO:0007669"/>
    <property type="project" value="InterPro"/>
</dbReference>